<reference evidence="2 3" key="1">
    <citation type="submission" date="2023-01" db="EMBL/GenBank/DDBJ databases">
        <title>Novel diversity within Roseofilum (Cyanobacteria; Desertifilaceae) from marine benthic mats with descriptions of four novel species.</title>
        <authorList>
            <person name="Wang Y."/>
            <person name="Berthold D.E."/>
            <person name="Hu J."/>
            <person name="Lefler F.W."/>
            <person name="Laughinghouse H.D. IV."/>
        </authorList>
    </citation>
    <scope>NUCLEOTIDE SEQUENCE [LARGE SCALE GENOMIC DNA]</scope>
    <source>
        <strain evidence="2 3">BLCC-M154</strain>
    </source>
</reference>
<proteinExistence type="predicted"/>
<dbReference type="Pfam" id="PF01797">
    <property type="entry name" value="Y1_Tnp"/>
    <property type="match status" value="1"/>
</dbReference>
<dbReference type="SUPFAM" id="SSF143422">
    <property type="entry name" value="Transposase IS200-like"/>
    <property type="match status" value="1"/>
</dbReference>
<evidence type="ECO:0000313" key="3">
    <source>
        <dbReference type="Proteomes" id="UP001235303"/>
    </source>
</evidence>
<evidence type="ECO:0000259" key="1">
    <source>
        <dbReference type="SMART" id="SM01321"/>
    </source>
</evidence>
<dbReference type="PANTHER" id="PTHR34322:SF2">
    <property type="entry name" value="TRANSPOSASE IS200-LIKE DOMAIN-CONTAINING PROTEIN"/>
    <property type="match status" value="1"/>
</dbReference>
<dbReference type="PANTHER" id="PTHR34322">
    <property type="entry name" value="TRANSPOSASE, Y1_TNP DOMAIN-CONTAINING"/>
    <property type="match status" value="1"/>
</dbReference>
<dbReference type="Proteomes" id="UP001235303">
    <property type="component" value="Unassembled WGS sequence"/>
</dbReference>
<dbReference type="EMBL" id="JAQOSP010000109">
    <property type="protein sequence ID" value="MDJ1171277.1"/>
    <property type="molecule type" value="Genomic_DNA"/>
</dbReference>
<dbReference type="Gene3D" id="3.30.70.1290">
    <property type="entry name" value="Transposase IS200-like"/>
    <property type="match status" value="1"/>
</dbReference>
<accession>A0ABT7AXG6</accession>
<evidence type="ECO:0000313" key="2">
    <source>
        <dbReference type="EMBL" id="MDJ1171277.1"/>
    </source>
</evidence>
<dbReference type="SMART" id="SM01321">
    <property type="entry name" value="Y1_Tnp"/>
    <property type="match status" value="1"/>
</dbReference>
<gene>
    <name evidence="2" type="ORF">PMG71_17755</name>
</gene>
<organism evidence="2 3">
    <name type="scientific">Roseofilum acuticapitatum BLCC-M154</name>
    <dbReference type="NCBI Taxonomy" id="3022444"/>
    <lineage>
        <taxon>Bacteria</taxon>
        <taxon>Bacillati</taxon>
        <taxon>Cyanobacteriota</taxon>
        <taxon>Cyanophyceae</taxon>
        <taxon>Desertifilales</taxon>
        <taxon>Desertifilaceae</taxon>
        <taxon>Roseofilum</taxon>
        <taxon>Roseofilum acuticapitatum</taxon>
    </lineage>
</organism>
<comment type="caution">
    <text evidence="2">The sequence shown here is derived from an EMBL/GenBank/DDBJ whole genome shotgun (WGS) entry which is preliminary data.</text>
</comment>
<sequence>MPYRQVQFQQGCYYHIYNRGNNRQAIFFETDNYLYFLRQFRHYFIEPQVLDVLAYCLMPNHYHFLVYLNQADFSQHMQRFTLSYTKAMNRRYERVGSLFQGRFQAILVDNDRYLAHLTRYIHLNPVEANLVESAEDWPYSSYPEYLQVRGGTLPQCERVTSLFESVDAYRQFVEEGGRDEVIQNLLFDE</sequence>
<dbReference type="InterPro" id="IPR002686">
    <property type="entry name" value="Transposase_17"/>
</dbReference>
<keyword evidence="3" id="KW-1185">Reference proteome</keyword>
<dbReference type="RefSeq" id="WP_283755031.1">
    <property type="nucleotide sequence ID" value="NZ_JAQOSP010000109.1"/>
</dbReference>
<name>A0ABT7AXG6_9CYAN</name>
<protein>
    <submittedName>
        <fullName evidence="2">Transposase</fullName>
    </submittedName>
</protein>
<feature type="domain" description="Transposase IS200-like" evidence="1">
    <location>
        <begin position="9"/>
        <end position="124"/>
    </location>
</feature>
<dbReference type="NCBIfam" id="NF047646">
    <property type="entry name" value="REP_Tyr_transpos"/>
    <property type="match status" value="1"/>
</dbReference>
<dbReference type="InterPro" id="IPR036515">
    <property type="entry name" value="Transposase_17_sf"/>
</dbReference>